<dbReference type="EMBL" id="JBHMEA010000043">
    <property type="protein sequence ID" value="MFB9232746.1"/>
    <property type="molecule type" value="Genomic_DNA"/>
</dbReference>
<feature type="domain" description="Transposase IS116/IS110/IS902 C-terminal" evidence="1">
    <location>
        <begin position="34"/>
        <end position="112"/>
    </location>
</feature>
<dbReference type="PANTHER" id="PTHR33055:SF3">
    <property type="entry name" value="PUTATIVE TRANSPOSASE FOR IS117-RELATED"/>
    <property type="match status" value="1"/>
</dbReference>
<sequence>MIFASLIEVHETVCLEVTAIDAKVQQLAKDNTLARRLTSIPGVGPIVSLSFIATIDDVARFRKATDVGAYLGLTPRRYQSGETDWSGRISKCGDGSMRKLLYEAANILIQRVSRFSPLKAWAMRLVARRGMKKAIVATARKLAVIMTRIWRDGATFAWTKEGLPA</sequence>
<dbReference type="InterPro" id="IPR047650">
    <property type="entry name" value="Transpos_IS110"/>
</dbReference>
<dbReference type="Proteomes" id="UP001589683">
    <property type="component" value="Unassembled WGS sequence"/>
</dbReference>
<gene>
    <name evidence="2" type="ORF">ACFFUT_13215</name>
</gene>
<proteinExistence type="predicted"/>
<evidence type="ECO:0000259" key="1">
    <source>
        <dbReference type="Pfam" id="PF02371"/>
    </source>
</evidence>
<dbReference type="Pfam" id="PF02371">
    <property type="entry name" value="Transposase_20"/>
    <property type="match status" value="1"/>
</dbReference>
<name>A0ABV5JH06_9RHOB</name>
<dbReference type="InterPro" id="IPR003346">
    <property type="entry name" value="Transposase_20"/>
</dbReference>
<reference evidence="2 3" key="1">
    <citation type="submission" date="2024-09" db="EMBL/GenBank/DDBJ databases">
        <authorList>
            <person name="Sun Q."/>
            <person name="Mori K."/>
        </authorList>
    </citation>
    <scope>NUCLEOTIDE SEQUENCE [LARGE SCALE GENOMIC DNA]</scope>
    <source>
        <strain evidence="2 3">CECT 8726</strain>
    </source>
</reference>
<organism evidence="2 3">
    <name type="scientific">Pseudohalocynthiibacter aestuariivivens</name>
    <dbReference type="NCBI Taxonomy" id="1591409"/>
    <lineage>
        <taxon>Bacteria</taxon>
        <taxon>Pseudomonadati</taxon>
        <taxon>Pseudomonadota</taxon>
        <taxon>Alphaproteobacteria</taxon>
        <taxon>Rhodobacterales</taxon>
        <taxon>Paracoccaceae</taxon>
        <taxon>Pseudohalocynthiibacter</taxon>
    </lineage>
</organism>
<comment type="caution">
    <text evidence="2">The sequence shown here is derived from an EMBL/GenBank/DDBJ whole genome shotgun (WGS) entry which is preliminary data.</text>
</comment>
<accession>A0ABV5JH06</accession>
<evidence type="ECO:0000313" key="2">
    <source>
        <dbReference type="EMBL" id="MFB9232746.1"/>
    </source>
</evidence>
<keyword evidence="3" id="KW-1185">Reference proteome</keyword>
<dbReference type="RefSeq" id="WP_246531803.1">
    <property type="nucleotide sequence ID" value="NZ_JAGFNU010000013.1"/>
</dbReference>
<dbReference type="PANTHER" id="PTHR33055">
    <property type="entry name" value="TRANSPOSASE FOR INSERTION SEQUENCE ELEMENT IS1111A"/>
    <property type="match status" value="1"/>
</dbReference>
<protein>
    <submittedName>
        <fullName evidence="2">IS110 family transposase</fullName>
    </submittedName>
</protein>
<evidence type="ECO:0000313" key="3">
    <source>
        <dbReference type="Proteomes" id="UP001589683"/>
    </source>
</evidence>
<dbReference type="NCBIfam" id="NF033542">
    <property type="entry name" value="transpos_IS110"/>
    <property type="match status" value="1"/>
</dbReference>